<keyword evidence="2 8" id="KW-0645">Protease</keyword>
<evidence type="ECO:0000256" key="6">
    <source>
        <dbReference type="ARBA" id="ARBA00022837"/>
    </source>
</evidence>
<keyword evidence="3" id="KW-0479">Metal-binding</keyword>
<dbReference type="AlphaFoldDB" id="A0A432LUS3"/>
<dbReference type="CDD" id="cd11377">
    <property type="entry name" value="Pro-peptidase_S53"/>
    <property type="match status" value="1"/>
</dbReference>
<feature type="active site" description="Charge relay system" evidence="8">
    <location>
        <position position="349"/>
    </location>
</feature>
<evidence type="ECO:0000256" key="7">
    <source>
        <dbReference type="ARBA" id="ARBA00023145"/>
    </source>
</evidence>
<evidence type="ECO:0000256" key="9">
    <source>
        <dbReference type="SAM" id="SignalP"/>
    </source>
</evidence>
<dbReference type="OrthoDB" id="127592at2"/>
<dbReference type="SUPFAM" id="SSF54897">
    <property type="entry name" value="Protease propeptides/inhibitors"/>
    <property type="match status" value="1"/>
</dbReference>
<feature type="signal peptide" evidence="9">
    <location>
        <begin position="1"/>
        <end position="31"/>
    </location>
</feature>
<dbReference type="GO" id="GO:0046872">
    <property type="term" value="F:metal ion binding"/>
    <property type="evidence" value="ECO:0007669"/>
    <property type="project" value="UniProtKB-KW"/>
</dbReference>
<comment type="caution">
    <text evidence="8">Lacks conserved residue(s) required for the propagation of feature annotation.</text>
</comment>
<organism evidence="11 12">
    <name type="scientific">Dyella dinghuensis</name>
    <dbReference type="NCBI Taxonomy" id="1920169"/>
    <lineage>
        <taxon>Bacteria</taxon>
        <taxon>Pseudomonadati</taxon>
        <taxon>Pseudomonadota</taxon>
        <taxon>Gammaproteobacteria</taxon>
        <taxon>Lysobacterales</taxon>
        <taxon>Rhodanobacteraceae</taxon>
        <taxon>Dyella</taxon>
    </lineage>
</organism>
<reference evidence="11 12" key="1">
    <citation type="submission" date="2018-12" db="EMBL/GenBank/DDBJ databases">
        <title>Dyella dinghuensis sp. nov. DHOA06 and Dyella choica sp. nov. 4M-K27, isolated from forest soil.</title>
        <authorList>
            <person name="Qiu L.-H."/>
            <person name="Gao Z.-H."/>
        </authorList>
    </citation>
    <scope>NUCLEOTIDE SEQUENCE [LARGE SCALE GENOMIC DNA]</scope>
    <source>
        <strain evidence="11 12">DHOA06</strain>
    </source>
</reference>
<dbReference type="InterPro" id="IPR023828">
    <property type="entry name" value="Peptidase_S8_Ser-AS"/>
</dbReference>
<dbReference type="Gene3D" id="3.40.50.200">
    <property type="entry name" value="Peptidase S8/S53 domain"/>
    <property type="match status" value="1"/>
</dbReference>
<proteinExistence type="predicted"/>
<dbReference type="PANTHER" id="PTHR14218">
    <property type="entry name" value="PROTEASE S8 TRIPEPTIDYL PEPTIDASE I CLN2"/>
    <property type="match status" value="1"/>
</dbReference>
<evidence type="ECO:0000313" key="11">
    <source>
        <dbReference type="EMBL" id="RUL65736.1"/>
    </source>
</evidence>
<name>A0A432LUS3_9GAMM</name>
<sequence length="791" mass="82052">MMGISSMRQRYFILSAAISAVLANAPGALLAQSVVTRNVTPLSVSTPEAPRVTQTITNANVVTIQKTHPAFVAQATSSAPLADTATMNHLQLVLKPSASRTAAMESLISNQHNPTSAQFHQWLTPQQFGDSFGVVDSDIAAVTSWLTAQGFVVNYVYPNKAQIDFTGTAAQVSQAFHTRENIYTIGSEKHLANAGDISVPTALRPVIEGVMGLSDVHPTALHTKSKSQVAKWSKSENGFVSNTSTNSMVGSKSIGQAMPFTNGMRGLVPNDMVTMYGIRTIRNNGVVGKGITIAVVESGDMVPTDWSNFVSQFNLAQYGGTFNLINPAPSSGANNCNDPSVATFGESDETILDAEWATAIAPGANIEVASCSDYNADQSGPSSTNFFGGVFIAATNLINANTRPDIISASYGFGEFFVDSSSKTAIDLMWAQADAEGISVFVSTGDSGSNPSFNGGIIYSTGQGNAAVDANAFATSPHDTGVGGTDLADILDGTTSQYFAPTPSVVGGSALSYVPEIPWNTSCGNGVAATSLGYSSAVAFCLDLMKHDPRGNYQTSEAGSGGPSSVDAKPAWQRQIYNAANDQSRDLPDVSLFAGSYGGYTSVILCTANYPCTPDWSTPVELVEGTSLSAPMFAGIQALVDQGIAARGLPADQGNAAPTLYALAAEEYGGAIGTPPASLSTCNANNGAAGTSSCVFHNVTRGSNSTQCEEFISPLVALPNCYIYGQGAESPYTVLGLTTSDASPTTYGPSNKAFGAQPGWSFTSGLGSVNATNLLIAWRAFVHAPAATVAP</sequence>
<keyword evidence="6" id="KW-0106">Calcium</keyword>
<comment type="caution">
    <text evidence="11">The sequence shown here is derived from an EMBL/GenBank/DDBJ whole genome shotgun (WGS) entry which is preliminary data.</text>
</comment>
<accession>A0A432LUS3</accession>
<evidence type="ECO:0000256" key="1">
    <source>
        <dbReference type="ARBA" id="ARBA00001913"/>
    </source>
</evidence>
<keyword evidence="12" id="KW-1185">Reference proteome</keyword>
<dbReference type="SMART" id="SM00944">
    <property type="entry name" value="Pro-kuma_activ"/>
    <property type="match status" value="1"/>
</dbReference>
<evidence type="ECO:0000256" key="2">
    <source>
        <dbReference type="ARBA" id="ARBA00022670"/>
    </source>
</evidence>
<dbReference type="Proteomes" id="UP000267077">
    <property type="component" value="Unassembled WGS sequence"/>
</dbReference>
<keyword evidence="7" id="KW-0865">Zymogen</keyword>
<dbReference type="Pfam" id="PF09286">
    <property type="entry name" value="Pro-kuma_activ"/>
    <property type="match status" value="1"/>
</dbReference>
<feature type="active site" description="Charge relay system" evidence="8">
    <location>
        <position position="627"/>
    </location>
</feature>
<keyword evidence="4 8" id="KW-0378">Hydrolase</keyword>
<feature type="chain" id="PRO_5019144139" description="Peptidase S53 domain-containing protein" evidence="9">
    <location>
        <begin position="32"/>
        <end position="791"/>
    </location>
</feature>
<evidence type="ECO:0000313" key="12">
    <source>
        <dbReference type="Proteomes" id="UP000267077"/>
    </source>
</evidence>
<dbReference type="GO" id="GO:0004252">
    <property type="term" value="F:serine-type endopeptidase activity"/>
    <property type="evidence" value="ECO:0007669"/>
    <property type="project" value="UniProtKB-UniRule"/>
</dbReference>
<dbReference type="PROSITE" id="PS00138">
    <property type="entry name" value="SUBTILASE_SER"/>
    <property type="match status" value="1"/>
</dbReference>
<dbReference type="PROSITE" id="PS51695">
    <property type="entry name" value="SEDOLISIN"/>
    <property type="match status" value="1"/>
</dbReference>
<dbReference type="InterPro" id="IPR015366">
    <property type="entry name" value="S53_propep"/>
</dbReference>
<evidence type="ECO:0000256" key="3">
    <source>
        <dbReference type="ARBA" id="ARBA00022723"/>
    </source>
</evidence>
<feature type="active site" description="Charge relay system" evidence="8">
    <location>
        <position position="353"/>
    </location>
</feature>
<evidence type="ECO:0000256" key="8">
    <source>
        <dbReference type="PROSITE-ProRule" id="PRU01032"/>
    </source>
</evidence>
<protein>
    <recommendedName>
        <fullName evidence="10">Peptidase S53 domain-containing protein</fullName>
    </recommendedName>
</protein>
<gene>
    <name evidence="11" type="ORF">EKH79_03225</name>
</gene>
<dbReference type="EMBL" id="RYZR01000003">
    <property type="protein sequence ID" value="RUL65736.1"/>
    <property type="molecule type" value="Genomic_DNA"/>
</dbReference>
<dbReference type="GO" id="GO:0008240">
    <property type="term" value="F:tripeptidyl-peptidase activity"/>
    <property type="evidence" value="ECO:0007669"/>
    <property type="project" value="TreeGrafter"/>
</dbReference>
<dbReference type="InterPro" id="IPR036852">
    <property type="entry name" value="Peptidase_S8/S53_dom_sf"/>
</dbReference>
<evidence type="ECO:0000256" key="5">
    <source>
        <dbReference type="ARBA" id="ARBA00022825"/>
    </source>
</evidence>
<dbReference type="InterPro" id="IPR030400">
    <property type="entry name" value="Sedolisin_dom"/>
</dbReference>
<feature type="domain" description="Peptidase S53" evidence="10">
    <location>
        <begin position="266"/>
        <end position="781"/>
    </location>
</feature>
<comment type="cofactor">
    <cofactor evidence="1">
        <name>Ca(2+)</name>
        <dbReference type="ChEBI" id="CHEBI:29108"/>
    </cofactor>
</comment>
<evidence type="ECO:0000259" key="10">
    <source>
        <dbReference type="PROSITE" id="PS51695"/>
    </source>
</evidence>
<evidence type="ECO:0000256" key="4">
    <source>
        <dbReference type="ARBA" id="ARBA00022801"/>
    </source>
</evidence>
<dbReference type="PANTHER" id="PTHR14218:SF15">
    <property type="entry name" value="TRIPEPTIDYL-PEPTIDASE 1"/>
    <property type="match status" value="1"/>
</dbReference>
<dbReference type="GO" id="GO:0006508">
    <property type="term" value="P:proteolysis"/>
    <property type="evidence" value="ECO:0007669"/>
    <property type="project" value="UniProtKB-KW"/>
</dbReference>
<keyword evidence="9" id="KW-0732">Signal</keyword>
<keyword evidence="5 8" id="KW-0720">Serine protease</keyword>
<dbReference type="InterPro" id="IPR050819">
    <property type="entry name" value="Tripeptidyl-peptidase_I"/>
</dbReference>
<dbReference type="SUPFAM" id="SSF52743">
    <property type="entry name" value="Subtilisin-like"/>
    <property type="match status" value="1"/>
</dbReference>